<sequence length="556" mass="60594">MLAHSLGHLLGLEHDTPSCQCDTDAVNQQCIMKDKPGKPSVAFAWQFSKCSIARMHGVWQSGHPSQLRECGNGVVDGSEECDCGTRETCNDPCCDPLTCTLRAHAQCAGHHQCCYRCELRKAGEVCRSAHSPCDVAEVCDGKSGNCPADGHLIDGTACGRDGQCWRGNCSDLYHQCQEIWGEQNARGHEYANCGLSDSSGAYRSCQPEHIRCGTLHCQDGSIAPSKSSLRAFTFQFQHDEKQVQCKSIADDSVGLVQDGSTCGSGRVCVAGSCVEVSSVSTPVNCPSNNHALQCSGHGDCTTTSVCVCFAGWVGVACDTRSNTTLSKNHGLSRNIVIVPSIAEGKTLDTATLLAVGFTYIPHPYLNRLVLFCFFCLFVFSFAIAVDQLWKFPPHLMKSWMKVSQIRLNVQLSSAVCLFLNSRDEKRRRKSNKHVYGALNRITEADERDSANHEKAEARMLEAKYFSSLIILLLIGSSYKPLVEGCGEEELSGVEADHDLGSNTESSRGYDLEPRAEIEQNGDAISSPVGHNTCDFRQSPSLFNDSFKLEMSSSIHT</sequence>
<feature type="binding site" evidence="7">
    <location>
        <position position="8"/>
    </location>
    <ligand>
        <name>Zn(2+)</name>
        <dbReference type="ChEBI" id="CHEBI:29105"/>
        <note>catalytic</note>
    </ligand>
</feature>
<dbReference type="Gene3D" id="4.10.70.10">
    <property type="entry name" value="Disintegrin domain"/>
    <property type="match status" value="1"/>
</dbReference>
<comment type="subcellular location">
    <subcellularLocation>
        <location evidence="1">Membrane</location>
        <topology evidence="1">Single-pass membrane protein</topology>
    </subcellularLocation>
</comment>
<dbReference type="InterPro" id="IPR024079">
    <property type="entry name" value="MetalloPept_cat_dom_sf"/>
</dbReference>
<dbReference type="Gene3D" id="2.10.25.10">
    <property type="entry name" value="Laminin"/>
    <property type="match status" value="1"/>
</dbReference>
<dbReference type="PROSITE" id="PS01186">
    <property type="entry name" value="EGF_2"/>
    <property type="match status" value="1"/>
</dbReference>
<dbReference type="PANTHER" id="PTHR11905:SF248">
    <property type="entry name" value="DISINTEGRIN AND METALLOPROTEINASE DOMAIN-CONTAINING PROTEIN UNC-71"/>
    <property type="match status" value="1"/>
</dbReference>
<accession>A0A158P6I2</accession>
<evidence type="ECO:0000256" key="8">
    <source>
        <dbReference type="SAM" id="Phobius"/>
    </source>
</evidence>
<evidence type="ECO:0000256" key="7">
    <source>
        <dbReference type="PROSITE-ProRule" id="PRU00276"/>
    </source>
</evidence>
<dbReference type="PROSITE" id="PS00022">
    <property type="entry name" value="EGF_1"/>
    <property type="match status" value="1"/>
</dbReference>
<dbReference type="PROSITE" id="PS50215">
    <property type="entry name" value="ADAM_MEPRO"/>
    <property type="match status" value="1"/>
</dbReference>
<evidence type="ECO:0000259" key="9">
    <source>
        <dbReference type="PROSITE" id="PS50214"/>
    </source>
</evidence>
<evidence type="ECO:0000259" key="10">
    <source>
        <dbReference type="PROSITE" id="PS50215"/>
    </source>
</evidence>
<keyword evidence="11" id="KW-1185">Reference proteome</keyword>
<dbReference type="Pfam" id="PF23106">
    <property type="entry name" value="EGF_Teneurin"/>
    <property type="match status" value="1"/>
</dbReference>
<evidence type="ECO:0000256" key="6">
    <source>
        <dbReference type="PROSITE-ProRule" id="PRU00068"/>
    </source>
</evidence>
<reference evidence="12" key="2">
    <citation type="submission" date="2016-04" db="UniProtKB">
        <authorList>
            <consortium name="WormBaseParasite"/>
        </authorList>
    </citation>
    <scope>IDENTIFICATION</scope>
</reference>
<dbReference type="Pfam" id="PF08516">
    <property type="entry name" value="ADAM_CR"/>
    <property type="match status" value="1"/>
</dbReference>
<dbReference type="Pfam" id="PF00200">
    <property type="entry name" value="Disintegrin"/>
    <property type="match status" value="1"/>
</dbReference>
<dbReference type="AlphaFoldDB" id="A0A158P6I2"/>
<keyword evidence="7" id="KW-0479">Metal-binding</keyword>
<dbReference type="GO" id="GO:0006509">
    <property type="term" value="P:membrane protein ectodomain proteolysis"/>
    <property type="evidence" value="ECO:0007669"/>
    <property type="project" value="TreeGrafter"/>
</dbReference>
<protein>
    <submittedName>
        <fullName evidence="12">Disintegrin domain-containing protein</fullName>
    </submittedName>
</protein>
<evidence type="ECO:0000256" key="4">
    <source>
        <dbReference type="ARBA" id="ARBA00023136"/>
    </source>
</evidence>
<keyword evidence="5 6" id="KW-1015">Disulfide bond</keyword>
<dbReference type="InterPro" id="IPR001590">
    <property type="entry name" value="Peptidase_M12B"/>
</dbReference>
<dbReference type="GO" id="GO:0004222">
    <property type="term" value="F:metalloendopeptidase activity"/>
    <property type="evidence" value="ECO:0007669"/>
    <property type="project" value="InterPro"/>
</dbReference>
<dbReference type="GO" id="GO:0046872">
    <property type="term" value="F:metal ion binding"/>
    <property type="evidence" value="ECO:0007669"/>
    <property type="project" value="UniProtKB-KW"/>
</dbReference>
<dbReference type="InterPro" id="IPR006586">
    <property type="entry name" value="ADAM_Cys-rich"/>
</dbReference>
<dbReference type="WBParaSite" id="ACAC_0000108501-mRNA-1">
    <property type="protein sequence ID" value="ACAC_0000108501-mRNA-1"/>
    <property type="gene ID" value="ACAC_0000108501"/>
</dbReference>
<dbReference type="GO" id="GO:0016020">
    <property type="term" value="C:membrane"/>
    <property type="evidence" value="ECO:0007669"/>
    <property type="project" value="UniProtKB-SubCell"/>
</dbReference>
<evidence type="ECO:0000256" key="3">
    <source>
        <dbReference type="ARBA" id="ARBA00022989"/>
    </source>
</evidence>
<evidence type="ECO:0000256" key="5">
    <source>
        <dbReference type="ARBA" id="ARBA00023157"/>
    </source>
</evidence>
<keyword evidence="7" id="KW-0862">Zinc</keyword>
<keyword evidence="3 8" id="KW-1133">Transmembrane helix</keyword>
<dbReference type="STRING" id="6313.A0A158P6I2"/>
<evidence type="ECO:0000313" key="12">
    <source>
        <dbReference type="WBParaSite" id="ACAC_0000108501-mRNA-1"/>
    </source>
</evidence>
<feature type="domain" description="Peptidase M12B" evidence="10">
    <location>
        <begin position="1"/>
        <end position="71"/>
    </location>
</feature>
<feature type="domain" description="Disintegrin" evidence="9">
    <location>
        <begin position="67"/>
        <end position="154"/>
    </location>
</feature>
<dbReference type="InterPro" id="IPR000742">
    <property type="entry name" value="EGF"/>
</dbReference>
<dbReference type="PANTHER" id="PTHR11905">
    <property type="entry name" value="ADAM A DISINTEGRIN AND METALLOPROTEASE DOMAIN"/>
    <property type="match status" value="1"/>
</dbReference>
<feature type="binding site" evidence="7">
    <location>
        <position position="14"/>
    </location>
    <ligand>
        <name>Zn(2+)</name>
        <dbReference type="ChEBI" id="CHEBI:29105"/>
        <note>catalytic</note>
    </ligand>
</feature>
<dbReference type="Proteomes" id="UP000035642">
    <property type="component" value="Unassembled WGS sequence"/>
</dbReference>
<dbReference type="FunFam" id="4.10.70.10:FF:000001">
    <property type="entry name" value="Disintegrin and metalloproteinase domain-containing protein 22"/>
    <property type="match status" value="1"/>
</dbReference>
<dbReference type="Pfam" id="PF01421">
    <property type="entry name" value="Reprolysin"/>
    <property type="match status" value="1"/>
</dbReference>
<evidence type="ECO:0000256" key="2">
    <source>
        <dbReference type="ARBA" id="ARBA00022692"/>
    </source>
</evidence>
<evidence type="ECO:0000256" key="1">
    <source>
        <dbReference type="ARBA" id="ARBA00004167"/>
    </source>
</evidence>
<dbReference type="PROSITE" id="PS50214">
    <property type="entry name" value="DISINTEGRIN_2"/>
    <property type="match status" value="1"/>
</dbReference>
<organism evidence="11 12">
    <name type="scientific">Angiostrongylus cantonensis</name>
    <name type="common">Rat lungworm</name>
    <dbReference type="NCBI Taxonomy" id="6313"/>
    <lineage>
        <taxon>Eukaryota</taxon>
        <taxon>Metazoa</taxon>
        <taxon>Ecdysozoa</taxon>
        <taxon>Nematoda</taxon>
        <taxon>Chromadorea</taxon>
        <taxon>Rhabditida</taxon>
        <taxon>Rhabditina</taxon>
        <taxon>Rhabditomorpha</taxon>
        <taxon>Strongyloidea</taxon>
        <taxon>Metastrongylidae</taxon>
        <taxon>Angiostrongylus</taxon>
    </lineage>
</organism>
<name>A0A158P6I2_ANGCA</name>
<keyword evidence="4 8" id="KW-0472">Membrane</keyword>
<comment type="caution">
    <text evidence="7">Lacks conserved residue(s) required for the propagation of feature annotation.</text>
</comment>
<feature type="disulfide bond" evidence="6">
    <location>
        <begin position="126"/>
        <end position="146"/>
    </location>
</feature>
<dbReference type="SMART" id="SM00050">
    <property type="entry name" value="DISIN"/>
    <property type="match status" value="1"/>
</dbReference>
<proteinExistence type="predicted"/>
<feature type="binding site" evidence="7">
    <location>
        <position position="4"/>
    </location>
    <ligand>
        <name>Zn(2+)</name>
        <dbReference type="ChEBI" id="CHEBI:29105"/>
        <note>catalytic</note>
    </ligand>
</feature>
<evidence type="ECO:0000313" key="11">
    <source>
        <dbReference type="Proteomes" id="UP000035642"/>
    </source>
</evidence>
<dbReference type="InterPro" id="IPR001762">
    <property type="entry name" value="Disintegrin_dom"/>
</dbReference>
<dbReference type="Gene3D" id="3.40.390.10">
    <property type="entry name" value="Collagenase (Catalytic Domain)"/>
    <property type="match status" value="1"/>
</dbReference>
<dbReference type="SUPFAM" id="SSF55486">
    <property type="entry name" value="Metalloproteases ('zincins'), catalytic domain"/>
    <property type="match status" value="1"/>
</dbReference>
<reference evidence="11" key="1">
    <citation type="submission" date="2012-09" db="EMBL/GenBank/DDBJ databases">
        <authorList>
            <person name="Martin A.A."/>
        </authorList>
    </citation>
    <scope>NUCLEOTIDE SEQUENCE</scope>
</reference>
<feature type="transmembrane region" description="Helical" evidence="8">
    <location>
        <begin position="368"/>
        <end position="385"/>
    </location>
</feature>
<keyword evidence="2 8" id="KW-0812">Transmembrane</keyword>
<dbReference type="SMART" id="SM00608">
    <property type="entry name" value="ACR"/>
    <property type="match status" value="1"/>
</dbReference>
<dbReference type="SUPFAM" id="SSF57552">
    <property type="entry name" value="Blood coagulation inhibitor (disintegrin)"/>
    <property type="match status" value="1"/>
</dbReference>
<dbReference type="InterPro" id="IPR036436">
    <property type="entry name" value="Disintegrin_dom_sf"/>
</dbReference>